<dbReference type="GO" id="GO:0050660">
    <property type="term" value="F:flavin adenine dinucleotide binding"/>
    <property type="evidence" value="ECO:0007669"/>
    <property type="project" value="InterPro"/>
</dbReference>
<keyword evidence="5" id="KW-0560">Oxidoreductase</keyword>
<evidence type="ECO:0000313" key="8">
    <source>
        <dbReference type="Proteomes" id="UP000038010"/>
    </source>
</evidence>
<sequence>MTGDKPWPQVLVGNKDHTSAAVVIIGAGISGICTAISLLQSSPPINNIIILEKSTGLGGTWRDNKYPGCCCDVWSHLYSFSFEQNSDWTREYPGQEEILRYLVSVAAKYNIWPLIRFGTQVETMTWDESTNEWNVAVRVTSSKDAEFGEEYTINTDYVVSAVGQLNVPRMPDIEGLDEFKGKVMHSARWDWGYSLKDKKVAIIGNGATAAQIIPEIVKEVGSLTIHQRTPNWIIPRADAPISGWKRSLYKWVPPVRWRKRSDMMDFREAFYDAVTDNESAFAKMLEDSHRVLMKSQLAGREELWKKLEPNYKVGCKRVIISDDYFPVFNRSNVRLETGSIDRITSAGITTDGTTEDYDLIILATGFRTVEFMHPITITGKNGRTLKDVWKEGGQALYGVTIESMPNFGMLYGPNTNLGHNSIILMIEAQAKYIAGMVSEVVKARSEGGSLSVTPRSERVERFNEEIQEELQRSSFADANCNSWYKRKDNGKITQNWSRNVVDYQKLLSKIDWSDFDLEGTVAAEFNDGGKESTHLGRVREESLVSYQTMGYTVLGLAAVGVGAVLRNSGRLRLR</sequence>
<evidence type="ECO:0000256" key="5">
    <source>
        <dbReference type="ARBA" id="ARBA00023002"/>
    </source>
</evidence>
<dbReference type="PANTHER" id="PTHR42877">
    <property type="entry name" value="L-ORNITHINE N(5)-MONOOXYGENASE-RELATED"/>
    <property type="match status" value="1"/>
</dbReference>
<dbReference type="InterPro" id="IPR036188">
    <property type="entry name" value="FAD/NAD-bd_sf"/>
</dbReference>
<evidence type="ECO:0000256" key="6">
    <source>
        <dbReference type="SAM" id="Phobius"/>
    </source>
</evidence>
<keyword evidence="6" id="KW-0812">Transmembrane</keyword>
<dbReference type="SUPFAM" id="SSF51905">
    <property type="entry name" value="FAD/NAD(P)-binding domain"/>
    <property type="match status" value="2"/>
</dbReference>
<dbReference type="InterPro" id="IPR020946">
    <property type="entry name" value="Flavin_mOase-like"/>
</dbReference>
<dbReference type="GO" id="GO:0004499">
    <property type="term" value="F:N,N-dimethylaniline monooxygenase activity"/>
    <property type="evidence" value="ECO:0007669"/>
    <property type="project" value="InterPro"/>
</dbReference>
<feature type="transmembrane region" description="Helical" evidence="6">
    <location>
        <begin position="548"/>
        <end position="565"/>
    </location>
</feature>
<proteinExistence type="inferred from homology"/>
<comment type="caution">
    <text evidence="7">The sequence shown here is derived from an EMBL/GenBank/DDBJ whole genome shotgun (WGS) entry which is preliminary data.</text>
</comment>
<name>A0A0N1NZU7_9EURO</name>
<feature type="transmembrane region" description="Helical" evidence="6">
    <location>
        <begin position="20"/>
        <end position="39"/>
    </location>
</feature>
<keyword evidence="8" id="KW-1185">Reference proteome</keyword>
<dbReference type="OrthoDB" id="74360at2759"/>
<dbReference type="GO" id="GO:0050661">
    <property type="term" value="F:NADP binding"/>
    <property type="evidence" value="ECO:0007669"/>
    <property type="project" value="InterPro"/>
</dbReference>
<keyword evidence="3" id="KW-0285">Flavoprotein</keyword>
<keyword evidence="7" id="KW-0503">Monooxygenase</keyword>
<accession>A0A0N1NZU7</accession>
<gene>
    <name evidence="7" type="ORF">AB675_10752</name>
</gene>
<dbReference type="EMBL" id="LFJN01000011">
    <property type="protein sequence ID" value="KPI40915.1"/>
    <property type="molecule type" value="Genomic_DNA"/>
</dbReference>
<protein>
    <submittedName>
        <fullName evidence="7">Baeyer-Villiger monooxygenase</fullName>
    </submittedName>
</protein>
<dbReference type="InterPro" id="IPR051209">
    <property type="entry name" value="FAD-bind_Monooxygenase_sf"/>
</dbReference>
<dbReference type="AlphaFoldDB" id="A0A0N1NZU7"/>
<keyword evidence="4" id="KW-0274">FAD</keyword>
<organism evidence="7 8">
    <name type="scientific">Cyphellophora attinorum</name>
    <dbReference type="NCBI Taxonomy" id="1664694"/>
    <lineage>
        <taxon>Eukaryota</taxon>
        <taxon>Fungi</taxon>
        <taxon>Dikarya</taxon>
        <taxon>Ascomycota</taxon>
        <taxon>Pezizomycotina</taxon>
        <taxon>Eurotiomycetes</taxon>
        <taxon>Chaetothyriomycetidae</taxon>
        <taxon>Chaetothyriales</taxon>
        <taxon>Cyphellophoraceae</taxon>
        <taxon>Cyphellophora</taxon>
    </lineage>
</organism>
<dbReference type="Gene3D" id="3.50.50.60">
    <property type="entry name" value="FAD/NAD(P)-binding domain"/>
    <property type="match status" value="2"/>
</dbReference>
<evidence type="ECO:0000313" key="7">
    <source>
        <dbReference type="EMBL" id="KPI40915.1"/>
    </source>
</evidence>
<dbReference type="Pfam" id="PF00743">
    <property type="entry name" value="FMO-like"/>
    <property type="match status" value="1"/>
</dbReference>
<dbReference type="RefSeq" id="XP_018000878.1">
    <property type="nucleotide sequence ID" value="XM_018139543.1"/>
</dbReference>
<evidence type="ECO:0000256" key="2">
    <source>
        <dbReference type="ARBA" id="ARBA00010139"/>
    </source>
</evidence>
<keyword evidence="6" id="KW-1133">Transmembrane helix</keyword>
<comment type="similarity">
    <text evidence="2">Belongs to the FAD-binding monooxygenase family.</text>
</comment>
<comment type="cofactor">
    <cofactor evidence="1">
        <name>FAD</name>
        <dbReference type="ChEBI" id="CHEBI:57692"/>
    </cofactor>
</comment>
<dbReference type="VEuPathDB" id="FungiDB:AB675_10752"/>
<dbReference type="PANTHER" id="PTHR42877:SF4">
    <property type="entry name" value="FAD_NAD(P)-BINDING DOMAIN-CONTAINING PROTEIN-RELATED"/>
    <property type="match status" value="1"/>
</dbReference>
<keyword evidence="6" id="KW-0472">Membrane</keyword>
<dbReference type="GeneID" id="28731423"/>
<reference evidence="7 8" key="1">
    <citation type="submission" date="2015-06" db="EMBL/GenBank/DDBJ databases">
        <title>Draft genome of the ant-associated black yeast Phialophora attae CBS 131958.</title>
        <authorList>
            <person name="Moreno L.F."/>
            <person name="Stielow B.J."/>
            <person name="de Hoog S."/>
            <person name="Vicente V.A."/>
            <person name="Weiss V.A."/>
            <person name="de Vries M."/>
            <person name="Cruz L.M."/>
            <person name="Souza E.M."/>
        </authorList>
    </citation>
    <scope>NUCLEOTIDE SEQUENCE [LARGE SCALE GENOMIC DNA]</scope>
    <source>
        <strain evidence="7 8">CBS 131958</strain>
    </source>
</reference>
<evidence type="ECO:0000256" key="4">
    <source>
        <dbReference type="ARBA" id="ARBA00022827"/>
    </source>
</evidence>
<dbReference type="Proteomes" id="UP000038010">
    <property type="component" value="Unassembled WGS sequence"/>
</dbReference>
<evidence type="ECO:0000256" key="1">
    <source>
        <dbReference type="ARBA" id="ARBA00001974"/>
    </source>
</evidence>
<evidence type="ECO:0000256" key="3">
    <source>
        <dbReference type="ARBA" id="ARBA00022630"/>
    </source>
</evidence>